<dbReference type="SUPFAM" id="SSF81383">
    <property type="entry name" value="F-box domain"/>
    <property type="match status" value="1"/>
</dbReference>
<proteinExistence type="predicted"/>
<accession>A0ABQ8DTL5</accession>
<dbReference type="Gene3D" id="1.20.1280.50">
    <property type="match status" value="1"/>
</dbReference>
<organism evidence="2 3">
    <name type="scientific">Brassica napus</name>
    <name type="common">Rape</name>
    <dbReference type="NCBI Taxonomy" id="3708"/>
    <lineage>
        <taxon>Eukaryota</taxon>
        <taxon>Viridiplantae</taxon>
        <taxon>Streptophyta</taxon>
        <taxon>Embryophyta</taxon>
        <taxon>Tracheophyta</taxon>
        <taxon>Spermatophyta</taxon>
        <taxon>Magnoliopsida</taxon>
        <taxon>eudicotyledons</taxon>
        <taxon>Gunneridae</taxon>
        <taxon>Pentapetalae</taxon>
        <taxon>rosids</taxon>
        <taxon>malvids</taxon>
        <taxon>Brassicales</taxon>
        <taxon>Brassicaceae</taxon>
        <taxon>Brassiceae</taxon>
        <taxon>Brassica</taxon>
    </lineage>
</organism>
<dbReference type="InterPro" id="IPR050942">
    <property type="entry name" value="F-box_BR-signaling"/>
</dbReference>
<dbReference type="Pfam" id="PF03478">
    <property type="entry name" value="Beta-prop_KIB1-4"/>
    <property type="match status" value="2"/>
</dbReference>
<gene>
    <name evidence="2" type="ORF">HID58_009715</name>
</gene>
<feature type="non-terminal residue" evidence="2">
    <location>
        <position position="1"/>
    </location>
</feature>
<evidence type="ECO:0000259" key="1">
    <source>
        <dbReference type="SMART" id="SM00256"/>
    </source>
</evidence>
<dbReference type="InterPro" id="IPR036047">
    <property type="entry name" value="F-box-like_dom_sf"/>
</dbReference>
<name>A0ABQ8DTL5_BRANA</name>
<dbReference type="PANTHER" id="PTHR44259">
    <property type="entry name" value="OS07G0183000 PROTEIN-RELATED"/>
    <property type="match status" value="1"/>
</dbReference>
<keyword evidence="3" id="KW-1185">Reference proteome</keyword>
<dbReference type="SMART" id="SM00256">
    <property type="entry name" value="FBOX"/>
    <property type="match status" value="1"/>
</dbReference>
<dbReference type="SUPFAM" id="SSF50969">
    <property type="entry name" value="YVTN repeat-like/Quinoprotein amine dehydrogenase"/>
    <property type="match status" value="1"/>
</dbReference>
<protein>
    <recommendedName>
        <fullName evidence="1">F-box domain-containing protein</fullName>
    </recommendedName>
</protein>
<feature type="domain" description="F-box" evidence="1">
    <location>
        <begin position="14"/>
        <end position="54"/>
    </location>
</feature>
<evidence type="ECO:0000313" key="2">
    <source>
        <dbReference type="EMBL" id="KAH0932598.1"/>
    </source>
</evidence>
<dbReference type="InterPro" id="IPR005174">
    <property type="entry name" value="KIB1-4_b-propeller"/>
</dbReference>
<comment type="caution">
    <text evidence="2">The sequence shown here is derived from an EMBL/GenBank/DDBJ whole genome shotgun (WGS) entry which is preliminary data.</text>
</comment>
<sequence length="582" mass="66609">SQISMSNMVKWSELNADVLQSILERLSIINYLKARSVCKNWRVVCKQISSIQDKFPWIIIFPRRRPKSSTCQVFNPQEGKLYTLRNLGNDFSTHQCIATSGSWLLMLDLRSNLYVLNVFTRERIDLPPLESHQGRLQVNRLQNNTFTFMINQSSAPGRNVLNRTKAVLWVDEKTKGYLVVWSIGLSYIMYTKNGIDFWREIPIKEGPENLHGCQDIVYKDNNLYILTGLNRIRILDCSQELPRALVDNVDDDPFRDDQRRRGKIGVTVSGEVLIVKNRLKQVFNILKMNSDGTSWDEVESLGEESWITDLGVTVPGVDGSRPNSIYYRDRSLYCGDLSVQVLEMILEVDKNGHARWFIPSLRELFSKTTVLLRRRQCLELGMVGPNFAPIFCDRSSKAYTLKIFIGQELSAQAGTLSPQHVRDKGDATWRNHKGARCRSMAYKDNKLYVYTSDGYIKILDLSGDSVREIVEGNPCPNHRFQFVSQLGEHVWRTKVAVTNSGEVLIFGHGVTVRSPIKEIDGQGIKSDSICFIDYDLWPGADYFYHTRQIKSGIFDLATRTITWPKTSDPSVLKSFWFVPGYA</sequence>
<dbReference type="PANTHER" id="PTHR44259:SF28">
    <property type="entry name" value="F-BOX DOMAIN-CONTAINING PROTEIN"/>
    <property type="match status" value="1"/>
</dbReference>
<evidence type="ECO:0000313" key="3">
    <source>
        <dbReference type="Proteomes" id="UP000824890"/>
    </source>
</evidence>
<dbReference type="EMBL" id="JAGKQM010000003">
    <property type="protein sequence ID" value="KAH0932598.1"/>
    <property type="molecule type" value="Genomic_DNA"/>
</dbReference>
<dbReference type="Pfam" id="PF00646">
    <property type="entry name" value="F-box"/>
    <property type="match status" value="1"/>
</dbReference>
<dbReference type="InterPro" id="IPR001810">
    <property type="entry name" value="F-box_dom"/>
</dbReference>
<dbReference type="Proteomes" id="UP000824890">
    <property type="component" value="Unassembled WGS sequence"/>
</dbReference>
<reference evidence="2 3" key="1">
    <citation type="submission" date="2021-05" db="EMBL/GenBank/DDBJ databases">
        <title>Genome Assembly of Synthetic Allotetraploid Brassica napus Reveals Homoeologous Exchanges between Subgenomes.</title>
        <authorList>
            <person name="Davis J.T."/>
        </authorList>
    </citation>
    <scope>NUCLEOTIDE SEQUENCE [LARGE SCALE GENOMIC DNA]</scope>
    <source>
        <strain evidence="3">cv. Da-Ae</strain>
        <tissue evidence="2">Seedling</tissue>
    </source>
</reference>
<dbReference type="InterPro" id="IPR011044">
    <property type="entry name" value="Quino_amine_DH_bsu"/>
</dbReference>